<proteinExistence type="predicted"/>
<accession>A0A1S7U7A9</accession>
<comment type="caution">
    <text evidence="1">The sequence shown here is derived from an EMBL/GenBank/DDBJ whole genome shotgun (WGS) entry which is preliminary data.</text>
</comment>
<keyword evidence="2" id="KW-1185">Reference proteome</keyword>
<protein>
    <submittedName>
        <fullName evidence="1">Uncharacterized protein</fullName>
    </submittedName>
</protein>
<dbReference type="Proteomes" id="UP000192140">
    <property type="component" value="Unassembled WGS sequence"/>
</dbReference>
<dbReference type="AlphaFoldDB" id="A0A1S7U7A9"/>
<evidence type="ECO:0000313" key="2">
    <source>
        <dbReference type="Proteomes" id="UP000192140"/>
    </source>
</evidence>
<dbReference type="EMBL" id="FCNP01000048">
    <property type="protein sequence ID" value="CVI62727.1"/>
    <property type="molecule type" value="Genomic_DNA"/>
</dbReference>
<name>A0A1S7U7A9_9HYPH</name>
<evidence type="ECO:0000313" key="1">
    <source>
        <dbReference type="EMBL" id="CVI62727.1"/>
    </source>
</evidence>
<gene>
    <name evidence="1" type="ORF">AGR7A_pAt10069</name>
</gene>
<sequence length="22" mass="2414">MTIYLLGLACKQLDPGKGEEHP</sequence>
<organism evidence="1 2">
    <name type="scientific">Agrobacterium deltaense NCPPB 1641</name>
    <dbReference type="NCBI Taxonomy" id="1183425"/>
    <lineage>
        <taxon>Bacteria</taxon>
        <taxon>Pseudomonadati</taxon>
        <taxon>Pseudomonadota</taxon>
        <taxon>Alphaproteobacteria</taxon>
        <taxon>Hyphomicrobiales</taxon>
        <taxon>Rhizobiaceae</taxon>
        <taxon>Rhizobium/Agrobacterium group</taxon>
        <taxon>Agrobacterium</taxon>
    </lineage>
</organism>
<reference evidence="1" key="1">
    <citation type="submission" date="2016-01" db="EMBL/GenBank/DDBJ databases">
        <authorList>
            <person name="Regsiter A."/>
            <person name="william w."/>
        </authorList>
    </citation>
    <scope>NUCLEOTIDE SEQUENCE</scope>
    <source>
        <strain evidence="1">NCPPB 1641</strain>
    </source>
</reference>